<reference evidence="1 2" key="1">
    <citation type="submission" date="2016-10" db="EMBL/GenBank/DDBJ databases">
        <authorList>
            <person name="de Groot N.N."/>
        </authorList>
    </citation>
    <scope>NUCLEOTIDE SEQUENCE [LARGE SCALE GENOMIC DNA]</scope>
    <source>
        <strain evidence="1 2">DSM 22788</strain>
    </source>
</reference>
<accession>A0A1H1A0V3</accession>
<protein>
    <submittedName>
        <fullName evidence="1">Uncharacterized protein</fullName>
    </submittedName>
</protein>
<evidence type="ECO:0000313" key="1">
    <source>
        <dbReference type="EMBL" id="SDQ33273.1"/>
    </source>
</evidence>
<dbReference type="EMBL" id="FNKB01000001">
    <property type="protein sequence ID" value="SDQ33273.1"/>
    <property type="molecule type" value="Genomic_DNA"/>
</dbReference>
<proteinExistence type="predicted"/>
<organism evidence="1 2">
    <name type="scientific">Leucobacter chromiiresistens</name>
    <dbReference type="NCBI Taxonomy" id="1079994"/>
    <lineage>
        <taxon>Bacteria</taxon>
        <taxon>Bacillati</taxon>
        <taxon>Actinomycetota</taxon>
        <taxon>Actinomycetes</taxon>
        <taxon>Micrococcales</taxon>
        <taxon>Microbacteriaceae</taxon>
        <taxon>Leucobacter</taxon>
    </lineage>
</organism>
<dbReference type="Proteomes" id="UP000182690">
    <property type="component" value="Unassembled WGS sequence"/>
</dbReference>
<sequence length="124" mass="13784">MLALDAAPIEHHLDVTMIDGSIIRLTVRTPSVEHAVILKAYATKSRTAGKDYVDLYNLLLIAHAYEAHEIGGWRLDEAEAKGARKDARRNLLQLADSHTLRTVLNGTGVPVPQFTQLIRRYVGE</sequence>
<gene>
    <name evidence="1" type="ORF">SAMN04488565_2237</name>
</gene>
<dbReference type="AlphaFoldDB" id="A0A1H1A0V3"/>
<evidence type="ECO:0000313" key="2">
    <source>
        <dbReference type="Proteomes" id="UP000182690"/>
    </source>
</evidence>
<name>A0A1H1A0V3_9MICO</name>